<evidence type="ECO:0000256" key="4">
    <source>
        <dbReference type="ARBA" id="ARBA00022679"/>
    </source>
</evidence>
<evidence type="ECO:0000313" key="10">
    <source>
        <dbReference type="EMBL" id="CDP12391.1"/>
    </source>
</evidence>
<comment type="cofactor">
    <cofactor evidence="1">
        <name>Mg(2+)</name>
        <dbReference type="ChEBI" id="CHEBI:18420"/>
    </cofactor>
</comment>
<accession>A0A068UVE3</accession>
<dbReference type="OrthoDB" id="18170at2759"/>
<dbReference type="Gene3D" id="1.10.357.140">
    <property type="entry name" value="UbiA prenyltransferase"/>
    <property type="match status" value="1"/>
</dbReference>
<dbReference type="AlphaFoldDB" id="A0A068UVE3"/>
<evidence type="ECO:0000256" key="3">
    <source>
        <dbReference type="ARBA" id="ARBA00005985"/>
    </source>
</evidence>
<proteinExistence type="inferred from homology"/>
<dbReference type="Proteomes" id="UP000295252">
    <property type="component" value="Chromosome VI"/>
</dbReference>
<gene>
    <name evidence="10" type="ORF">GSCOC_T00035904001</name>
</gene>
<dbReference type="Pfam" id="PF01040">
    <property type="entry name" value="UbiA"/>
    <property type="match status" value="1"/>
</dbReference>
<keyword evidence="11" id="KW-1185">Reference proteome</keyword>
<dbReference type="PANTHER" id="PTHR11048">
    <property type="entry name" value="PRENYLTRANSFERASES"/>
    <property type="match status" value="1"/>
</dbReference>
<dbReference type="InterPro" id="IPR044878">
    <property type="entry name" value="UbiA_sf"/>
</dbReference>
<evidence type="ECO:0000259" key="9">
    <source>
        <dbReference type="Pfam" id="PF13456"/>
    </source>
</evidence>
<evidence type="ECO:0000256" key="7">
    <source>
        <dbReference type="ARBA" id="ARBA00023136"/>
    </source>
</evidence>
<feature type="transmembrane region" description="Helical" evidence="8">
    <location>
        <begin position="129"/>
        <end position="151"/>
    </location>
</feature>
<keyword evidence="4" id="KW-0808">Transferase</keyword>
<evidence type="ECO:0000256" key="6">
    <source>
        <dbReference type="ARBA" id="ARBA00022989"/>
    </source>
</evidence>
<feature type="domain" description="RNase H type-1" evidence="9">
    <location>
        <begin position="2"/>
        <end position="75"/>
    </location>
</feature>
<evidence type="ECO:0000256" key="5">
    <source>
        <dbReference type="ARBA" id="ARBA00022692"/>
    </source>
</evidence>
<evidence type="ECO:0000256" key="1">
    <source>
        <dbReference type="ARBA" id="ARBA00001946"/>
    </source>
</evidence>
<dbReference type="GO" id="GO:0003676">
    <property type="term" value="F:nucleic acid binding"/>
    <property type="evidence" value="ECO:0007669"/>
    <property type="project" value="InterPro"/>
</dbReference>
<organism evidence="10 11">
    <name type="scientific">Coffea canephora</name>
    <name type="common">Robusta coffee</name>
    <dbReference type="NCBI Taxonomy" id="49390"/>
    <lineage>
        <taxon>Eukaryota</taxon>
        <taxon>Viridiplantae</taxon>
        <taxon>Streptophyta</taxon>
        <taxon>Embryophyta</taxon>
        <taxon>Tracheophyta</taxon>
        <taxon>Spermatophyta</taxon>
        <taxon>Magnoliopsida</taxon>
        <taxon>eudicotyledons</taxon>
        <taxon>Gunneridae</taxon>
        <taxon>Pentapetalae</taxon>
        <taxon>asterids</taxon>
        <taxon>lamiids</taxon>
        <taxon>Gentianales</taxon>
        <taxon>Rubiaceae</taxon>
        <taxon>Ixoroideae</taxon>
        <taxon>Gardenieae complex</taxon>
        <taxon>Bertiereae - Coffeeae clade</taxon>
        <taxon>Coffeeae</taxon>
        <taxon>Coffea</taxon>
    </lineage>
</organism>
<dbReference type="InterPro" id="IPR000537">
    <property type="entry name" value="UbiA_prenyltransferase"/>
</dbReference>
<dbReference type="PROSITE" id="PS00943">
    <property type="entry name" value="UBIA"/>
    <property type="match status" value="1"/>
</dbReference>
<dbReference type="GO" id="GO:0016765">
    <property type="term" value="F:transferase activity, transferring alkyl or aryl (other than methyl) groups"/>
    <property type="evidence" value="ECO:0007669"/>
    <property type="project" value="InterPro"/>
</dbReference>
<dbReference type="EMBL" id="HG739148">
    <property type="protein sequence ID" value="CDP12391.1"/>
    <property type="molecule type" value="Genomic_DNA"/>
</dbReference>
<evidence type="ECO:0000256" key="8">
    <source>
        <dbReference type="SAM" id="Phobius"/>
    </source>
</evidence>
<dbReference type="GO" id="GO:0005743">
    <property type="term" value="C:mitochondrial inner membrane"/>
    <property type="evidence" value="ECO:0007669"/>
    <property type="project" value="TreeGrafter"/>
</dbReference>
<keyword evidence="7 8" id="KW-0472">Membrane</keyword>
<keyword evidence="5 8" id="KW-0812">Transmembrane</keyword>
<dbReference type="GO" id="GO:0006744">
    <property type="term" value="P:ubiquinone biosynthetic process"/>
    <property type="evidence" value="ECO:0007669"/>
    <property type="project" value="TreeGrafter"/>
</dbReference>
<name>A0A068UVE3_COFCA</name>
<evidence type="ECO:0000313" key="11">
    <source>
        <dbReference type="Proteomes" id="UP000295252"/>
    </source>
</evidence>
<sequence>MSSVRAELKALLYGVKLALAQGYFTLHLESNALVLVQIVQGRARCPWSLQRDLQELLQARSFFKEVSHCFRDANKPDRLSNVGVDSGVLQCMSCFVICLDRSALCLLIRLDKPIGTFRFAWPCMRSLAFAVNPGSLPVVKMLAFFFLVSFLSRNIACTINDYFDKDFDAQVERTKGRPLASGTITGFQALCFLGIQLQLCYGVFLLVNELRFCSSTKFFIS</sequence>
<protein>
    <recommendedName>
        <fullName evidence="9">RNase H type-1 domain-containing protein</fullName>
    </recommendedName>
</protein>
<comment type="similarity">
    <text evidence="3">Belongs to the UbiA prenyltransferase family.</text>
</comment>
<evidence type="ECO:0000256" key="2">
    <source>
        <dbReference type="ARBA" id="ARBA00004141"/>
    </source>
</evidence>
<comment type="subcellular location">
    <subcellularLocation>
        <location evidence="2">Membrane</location>
        <topology evidence="2">Multi-pass membrane protein</topology>
    </subcellularLocation>
</comment>
<dbReference type="Pfam" id="PF13456">
    <property type="entry name" value="RVT_3"/>
    <property type="match status" value="1"/>
</dbReference>
<dbReference type="InterPro" id="IPR002156">
    <property type="entry name" value="RNaseH_domain"/>
</dbReference>
<feature type="transmembrane region" description="Helical" evidence="8">
    <location>
        <begin position="187"/>
        <end position="207"/>
    </location>
</feature>
<dbReference type="InterPro" id="IPR039653">
    <property type="entry name" value="Prenyltransferase"/>
</dbReference>
<dbReference type="PANTHER" id="PTHR11048:SF28">
    <property type="entry name" value="4-HYDROXYBENZOATE POLYPRENYLTRANSFERASE, MITOCHONDRIAL"/>
    <property type="match status" value="1"/>
</dbReference>
<dbReference type="CDD" id="cd06222">
    <property type="entry name" value="RNase_H_like"/>
    <property type="match status" value="1"/>
</dbReference>
<dbReference type="InParanoid" id="A0A068UVE3"/>
<keyword evidence="6 8" id="KW-1133">Transmembrane helix</keyword>
<reference evidence="11" key="1">
    <citation type="journal article" date="2014" name="Science">
        <title>The coffee genome provides insight into the convergent evolution of caffeine biosynthesis.</title>
        <authorList>
            <person name="Denoeud F."/>
            <person name="Carretero-Paulet L."/>
            <person name="Dereeper A."/>
            <person name="Droc G."/>
            <person name="Guyot R."/>
            <person name="Pietrella M."/>
            <person name="Zheng C."/>
            <person name="Alberti A."/>
            <person name="Anthony F."/>
            <person name="Aprea G."/>
            <person name="Aury J.M."/>
            <person name="Bento P."/>
            <person name="Bernard M."/>
            <person name="Bocs S."/>
            <person name="Campa C."/>
            <person name="Cenci A."/>
            <person name="Combes M.C."/>
            <person name="Crouzillat D."/>
            <person name="Da Silva C."/>
            <person name="Daddiego L."/>
            <person name="De Bellis F."/>
            <person name="Dussert S."/>
            <person name="Garsmeur O."/>
            <person name="Gayraud T."/>
            <person name="Guignon V."/>
            <person name="Jahn K."/>
            <person name="Jamilloux V."/>
            <person name="Joet T."/>
            <person name="Labadie K."/>
            <person name="Lan T."/>
            <person name="Leclercq J."/>
            <person name="Lepelley M."/>
            <person name="Leroy T."/>
            <person name="Li L.T."/>
            <person name="Librado P."/>
            <person name="Lopez L."/>
            <person name="Munoz A."/>
            <person name="Noel B."/>
            <person name="Pallavicini A."/>
            <person name="Perrotta G."/>
            <person name="Poncet V."/>
            <person name="Pot D."/>
            <person name="Priyono X."/>
            <person name="Rigoreau M."/>
            <person name="Rouard M."/>
            <person name="Rozas J."/>
            <person name="Tranchant-Dubreuil C."/>
            <person name="VanBuren R."/>
            <person name="Zhang Q."/>
            <person name="Andrade A.C."/>
            <person name="Argout X."/>
            <person name="Bertrand B."/>
            <person name="de Kochko A."/>
            <person name="Graziosi G."/>
            <person name="Henry R.J."/>
            <person name="Jayarama X."/>
            <person name="Ming R."/>
            <person name="Nagai C."/>
            <person name="Rounsley S."/>
            <person name="Sankoff D."/>
            <person name="Giuliano G."/>
            <person name="Albert V.A."/>
            <person name="Wincker P."/>
            <person name="Lashermes P."/>
        </authorList>
    </citation>
    <scope>NUCLEOTIDE SEQUENCE [LARGE SCALE GENOMIC DNA]</scope>
    <source>
        <strain evidence="11">cv. DH200-94</strain>
    </source>
</reference>
<dbReference type="InterPro" id="IPR044730">
    <property type="entry name" value="RNase_H-like_dom_plant"/>
</dbReference>
<dbReference type="Gramene" id="CDP12391">
    <property type="protein sequence ID" value="CDP12391"/>
    <property type="gene ID" value="GSCOC_T00035904001"/>
</dbReference>
<dbReference type="GO" id="GO:0004523">
    <property type="term" value="F:RNA-DNA hybrid ribonuclease activity"/>
    <property type="evidence" value="ECO:0007669"/>
    <property type="project" value="InterPro"/>
</dbReference>
<dbReference type="STRING" id="49390.A0A068UVE3"/>
<dbReference type="InterPro" id="IPR030470">
    <property type="entry name" value="UbiA_prenylTrfase_CS"/>
</dbReference>